<dbReference type="PROSITE" id="PS50076">
    <property type="entry name" value="DNAJ_2"/>
    <property type="match status" value="1"/>
</dbReference>
<name>A0A0H5R7K8_9EUKA</name>
<dbReference type="Gene3D" id="1.10.287.110">
    <property type="entry name" value="DnaJ domain"/>
    <property type="match status" value="1"/>
</dbReference>
<dbReference type="SMART" id="SM00271">
    <property type="entry name" value="DnaJ"/>
    <property type="match status" value="1"/>
</dbReference>
<dbReference type="SUPFAM" id="SSF46565">
    <property type="entry name" value="Chaperone J-domain"/>
    <property type="match status" value="1"/>
</dbReference>
<sequence length="323" mass="36799">MVVNLNGNAHPIVFPAVNGAELDDSDDDDAESPTIIEPDEDAYAILGVDVNASTQEVQSAYRRLVKQYHPDRAVKSSSELDRFHQITTAGQHIRDRYHRLLYDLHHGIREVPEAEFHEIISHIRLRAITMVSNMAETVKALRAIEYQRDGVIIVKALYGDLKHRGALDRPPGSCIDVTIPVQCMVQCSELVDHSRTKIFLDGFYDPCPHEHDKLLFIRYIFQNVLHQICYADSDEVRIPMRSHSISRADVKEKHLDSTLATFPIRKQAVQRQQRHALQRRRTRIRTLRIAGTAIVFFIGTAGILKSQGNSILAVLRRGTFQRN</sequence>
<dbReference type="AlphaFoldDB" id="A0A0H5R7K8"/>
<dbReference type="Pfam" id="PF00226">
    <property type="entry name" value="DnaJ"/>
    <property type="match status" value="1"/>
</dbReference>
<dbReference type="GO" id="GO:0005739">
    <property type="term" value="C:mitochondrion"/>
    <property type="evidence" value="ECO:0007669"/>
    <property type="project" value="GOC"/>
</dbReference>
<reference evidence="4" key="1">
    <citation type="submission" date="2015-04" db="EMBL/GenBank/DDBJ databases">
        <title>The genome sequence of the plant pathogenic Rhizarian Plasmodiophora brassicae reveals insights in its biotrophic life cycle and the origin of chitin synthesis.</title>
        <authorList>
            <person name="Schwelm A."/>
            <person name="Fogelqvist J."/>
            <person name="Knaust A."/>
            <person name="Julke S."/>
            <person name="Lilja T."/>
            <person name="Dhandapani V."/>
            <person name="Bonilla-Rosso G."/>
            <person name="Karlsson M."/>
            <person name="Shevchenko A."/>
            <person name="Choi S.R."/>
            <person name="Kim H.G."/>
            <person name="Park J.Y."/>
            <person name="Lim Y.P."/>
            <person name="Ludwig-Muller J."/>
            <person name="Dixelius C."/>
        </authorList>
    </citation>
    <scope>NUCLEOTIDE SEQUENCE</scope>
    <source>
        <tissue evidence="4">Potato root galls</tissue>
    </source>
</reference>
<evidence type="ECO:0000259" key="3">
    <source>
        <dbReference type="PROSITE" id="PS50076"/>
    </source>
</evidence>
<dbReference type="Pfam" id="PF11875">
    <property type="entry name" value="DnaJ-like_C11_C"/>
    <property type="match status" value="1"/>
</dbReference>
<protein>
    <recommendedName>
        <fullName evidence="3">J domain-containing protein</fullName>
    </recommendedName>
</protein>
<keyword evidence="2" id="KW-1133">Transmembrane helix</keyword>
<dbReference type="EMBL" id="HACM01009661">
    <property type="protein sequence ID" value="CRZ10103.1"/>
    <property type="molecule type" value="Transcribed_RNA"/>
</dbReference>
<dbReference type="InterPro" id="IPR036869">
    <property type="entry name" value="J_dom_sf"/>
</dbReference>
<proteinExistence type="predicted"/>
<dbReference type="InterPro" id="IPR001623">
    <property type="entry name" value="DnaJ_domain"/>
</dbReference>
<keyword evidence="1" id="KW-0143">Chaperone</keyword>
<dbReference type="InterPro" id="IPR024586">
    <property type="entry name" value="DnaJ-like_C11_C"/>
</dbReference>
<accession>A0A0H5R7K8</accession>
<evidence type="ECO:0000256" key="2">
    <source>
        <dbReference type="SAM" id="Phobius"/>
    </source>
</evidence>
<keyword evidence="2" id="KW-0472">Membrane</keyword>
<evidence type="ECO:0000256" key="1">
    <source>
        <dbReference type="ARBA" id="ARBA00023186"/>
    </source>
</evidence>
<dbReference type="PRINTS" id="PR00625">
    <property type="entry name" value="JDOMAIN"/>
</dbReference>
<feature type="domain" description="J" evidence="3">
    <location>
        <begin position="41"/>
        <end position="106"/>
    </location>
</feature>
<dbReference type="PANTHER" id="PTHR44157:SF1">
    <property type="entry name" value="DNAJ HOMOLOG SUBFAMILY C MEMBER 11"/>
    <property type="match status" value="1"/>
</dbReference>
<evidence type="ECO:0000313" key="4">
    <source>
        <dbReference type="EMBL" id="CRZ10103.1"/>
    </source>
</evidence>
<dbReference type="PANTHER" id="PTHR44157">
    <property type="entry name" value="DNAJ HOMOLOG SUBFAMILY C MEMBER 11"/>
    <property type="match status" value="1"/>
</dbReference>
<dbReference type="GO" id="GO:0042407">
    <property type="term" value="P:cristae formation"/>
    <property type="evidence" value="ECO:0007669"/>
    <property type="project" value="TreeGrafter"/>
</dbReference>
<dbReference type="CDD" id="cd06257">
    <property type="entry name" value="DnaJ"/>
    <property type="match status" value="1"/>
</dbReference>
<keyword evidence="2" id="KW-0812">Transmembrane</keyword>
<organism evidence="4">
    <name type="scientific">Spongospora subterranea</name>
    <dbReference type="NCBI Taxonomy" id="70186"/>
    <lineage>
        <taxon>Eukaryota</taxon>
        <taxon>Sar</taxon>
        <taxon>Rhizaria</taxon>
        <taxon>Endomyxa</taxon>
        <taxon>Phytomyxea</taxon>
        <taxon>Plasmodiophorida</taxon>
        <taxon>Plasmodiophoridae</taxon>
        <taxon>Spongospora</taxon>
    </lineage>
</organism>
<feature type="transmembrane region" description="Helical" evidence="2">
    <location>
        <begin position="287"/>
        <end position="304"/>
    </location>
</feature>
<dbReference type="InterPro" id="IPR052243">
    <property type="entry name" value="Mito_inner_membrane_organizer"/>
</dbReference>